<evidence type="ECO:0000313" key="1">
    <source>
        <dbReference type="EMBL" id="XCG96860.1"/>
    </source>
</evidence>
<proteinExistence type="predicted"/>
<dbReference type="EMBL" id="PP848851">
    <property type="protein sequence ID" value="XCG96860.1"/>
    <property type="molecule type" value="Genomic_DNA"/>
</dbReference>
<sequence length="112" mass="12839">MKDILLPKLYTALRDTLLQADWVTSHSSPEDTFIVLVSPDNVVRCVLHYMPECQNVYPNGTWTLKLNTDEGTWVAETATRPIESDSTFFMSDFRRLLSISVILKDQISKDPF</sequence>
<organism evidence="1">
    <name type="scientific">Klebsiella phage vB_Kpn2-P2</name>
    <dbReference type="NCBI Taxonomy" id="3230849"/>
    <lineage>
        <taxon>Viruses</taxon>
    </lineage>
</organism>
<accession>A0AAU8EGE3</accession>
<name>A0AAU8EGE3_9VIRU</name>
<reference evidence="1" key="1">
    <citation type="submission" date="2024-05" db="EMBL/GenBank/DDBJ databases">
        <authorList>
            <person name="Ferriol-Gonzalez C."/>
            <person name="Concha-Eloko R."/>
            <person name="Bernabeu-Gimeno M."/>
            <person name="Fernandez-Cuenca F."/>
            <person name="Canada-Garcia J.E."/>
            <person name="Garcia-Cobos S."/>
            <person name="Sanjuan R."/>
            <person name="Domingo-Calap P."/>
        </authorList>
    </citation>
    <scope>NUCLEOTIDE SEQUENCE</scope>
</reference>
<gene>
    <name evidence="1" type="ORF">vBKpn2P2_12</name>
</gene>
<protein>
    <submittedName>
        <fullName evidence="1">Uncharacterized protein</fullName>
    </submittedName>
</protein>